<dbReference type="HAMAP" id="MF_02225">
    <property type="entry name" value="CoaBC"/>
    <property type="match status" value="1"/>
</dbReference>
<comment type="similarity">
    <text evidence="3 4">In the N-terminal section; belongs to the HFCD (homo-oligomeric flavin containing Cys decarboxylase) superfamily.</text>
</comment>
<evidence type="ECO:0000259" key="6">
    <source>
        <dbReference type="Pfam" id="PF04127"/>
    </source>
</evidence>
<keyword evidence="3" id="KW-0511">Multifunctional enzyme</keyword>
<dbReference type="Pfam" id="PF02441">
    <property type="entry name" value="Flavoprotein"/>
    <property type="match status" value="1"/>
</dbReference>
<comment type="catalytic activity">
    <reaction evidence="3 4">
        <text>(R)-4'-phosphopantothenate + L-cysteine + CTP = N-[(R)-4-phosphopantothenoyl]-L-cysteine + CMP + diphosphate + H(+)</text>
        <dbReference type="Rhea" id="RHEA:19397"/>
        <dbReference type="ChEBI" id="CHEBI:10986"/>
        <dbReference type="ChEBI" id="CHEBI:15378"/>
        <dbReference type="ChEBI" id="CHEBI:33019"/>
        <dbReference type="ChEBI" id="CHEBI:35235"/>
        <dbReference type="ChEBI" id="CHEBI:37563"/>
        <dbReference type="ChEBI" id="CHEBI:59458"/>
        <dbReference type="ChEBI" id="CHEBI:60377"/>
        <dbReference type="EC" id="6.3.2.5"/>
    </reaction>
</comment>
<proteinExistence type="inferred from homology"/>
<feature type="region of interest" description="Phosphopantothenoylcysteine decarboxylase" evidence="3">
    <location>
        <begin position="1"/>
        <end position="152"/>
    </location>
</feature>
<dbReference type="InterPro" id="IPR007085">
    <property type="entry name" value="DNA/pantothenate-metab_flavo_C"/>
</dbReference>
<comment type="pathway">
    <text evidence="3 4">Cofactor biosynthesis; coenzyme A biosynthesis; CoA from (R)-pantothenate: step 3/5.</text>
</comment>
<dbReference type="SUPFAM" id="SSF52507">
    <property type="entry name" value="Homo-oligomeric flavin-containing Cys decarboxylases, HFCD"/>
    <property type="match status" value="1"/>
</dbReference>
<dbReference type="InterPro" id="IPR036551">
    <property type="entry name" value="Flavin_trans-like"/>
</dbReference>
<name>A0A0D8FTT0_9ACTN</name>
<comment type="similarity">
    <text evidence="3 4">In the C-terminal section; belongs to the PPC synthetase family.</text>
</comment>
<feature type="binding site" evidence="3">
    <location>
        <position position="301"/>
    </location>
    <ligand>
        <name>CTP</name>
        <dbReference type="ChEBI" id="CHEBI:37563"/>
    </ligand>
</feature>
<dbReference type="SUPFAM" id="SSF102645">
    <property type="entry name" value="CoaB-like"/>
    <property type="match status" value="1"/>
</dbReference>
<dbReference type="InterPro" id="IPR003382">
    <property type="entry name" value="Flavoprotein"/>
</dbReference>
<evidence type="ECO:0000256" key="1">
    <source>
        <dbReference type="ARBA" id="ARBA00022793"/>
    </source>
</evidence>
<comment type="catalytic activity">
    <reaction evidence="3 4">
        <text>N-[(R)-4-phosphopantothenoyl]-L-cysteine + H(+) = (R)-4'-phosphopantetheine + CO2</text>
        <dbReference type="Rhea" id="RHEA:16793"/>
        <dbReference type="ChEBI" id="CHEBI:15378"/>
        <dbReference type="ChEBI" id="CHEBI:16526"/>
        <dbReference type="ChEBI" id="CHEBI:59458"/>
        <dbReference type="ChEBI" id="CHEBI:61723"/>
        <dbReference type="EC" id="4.1.1.36"/>
    </reaction>
</comment>
<evidence type="ECO:0000256" key="2">
    <source>
        <dbReference type="ARBA" id="ARBA00023239"/>
    </source>
</evidence>
<dbReference type="GO" id="GO:0004633">
    <property type="term" value="F:phosphopantothenoylcysteine decarboxylase activity"/>
    <property type="evidence" value="ECO:0007669"/>
    <property type="project" value="UniProtKB-UniRule"/>
</dbReference>
<feature type="domain" description="Flavoprotein" evidence="5">
    <location>
        <begin position="3"/>
        <end position="111"/>
    </location>
</feature>
<evidence type="ECO:0000256" key="4">
    <source>
        <dbReference type="RuleBase" id="RU364078"/>
    </source>
</evidence>
<evidence type="ECO:0000256" key="3">
    <source>
        <dbReference type="HAMAP-Rule" id="MF_02225"/>
    </source>
</evidence>
<reference evidence="7 8" key="1">
    <citation type="submission" date="2015-01" db="EMBL/GenBank/DDBJ databases">
        <title>Draft genome of the acidophilic iron oxidizer Ferrimicrobium acidiphilum strain T23.</title>
        <authorList>
            <person name="Poehlein A."/>
            <person name="Eisen S."/>
            <person name="Schloemann M."/>
            <person name="Johnson B.D."/>
            <person name="Daniel R."/>
            <person name="Muehling M."/>
        </authorList>
    </citation>
    <scope>NUCLEOTIDE SEQUENCE [LARGE SCALE GENOMIC DNA]</scope>
    <source>
        <strain evidence="7 8">T23</strain>
    </source>
</reference>
<evidence type="ECO:0000259" key="5">
    <source>
        <dbReference type="Pfam" id="PF02441"/>
    </source>
</evidence>
<dbReference type="eggNOG" id="COG0452">
    <property type="taxonomic scope" value="Bacteria"/>
</dbReference>
<comment type="caution">
    <text evidence="3">Lacks conserved residue(s) required for the propagation of feature annotation.</text>
</comment>
<dbReference type="EC" id="6.3.2.5" evidence="3"/>
<dbReference type="STRING" id="1121877.FEAC_19490"/>
<dbReference type="AlphaFoldDB" id="A0A0D8FTT0"/>
<dbReference type="Gene3D" id="3.40.50.10300">
    <property type="entry name" value="CoaB-like"/>
    <property type="match status" value="1"/>
</dbReference>
<dbReference type="GO" id="GO:0015937">
    <property type="term" value="P:coenzyme A biosynthetic process"/>
    <property type="evidence" value="ECO:0007669"/>
    <property type="project" value="UniProtKB-UniRule"/>
</dbReference>
<keyword evidence="3 4" id="KW-0288">FMN</keyword>
<dbReference type="UniPathway" id="UPA00241">
    <property type="reaction ID" value="UER00353"/>
</dbReference>
<comment type="cofactor">
    <cofactor evidence="3">
        <name>FMN</name>
        <dbReference type="ChEBI" id="CHEBI:58210"/>
    </cofactor>
    <text evidence="3">Binds 1 FMN per subunit.</text>
</comment>
<dbReference type="PANTHER" id="PTHR14359">
    <property type="entry name" value="HOMO-OLIGOMERIC FLAVIN CONTAINING CYS DECARBOXYLASE FAMILY"/>
    <property type="match status" value="1"/>
</dbReference>
<comment type="function">
    <text evidence="4">Catalyzes two steps in the biosynthesis of coenzyme A. In the first step cysteine is conjugated to 4'-phosphopantothenate to form 4-phosphopantothenoylcysteine, in the latter compound is decarboxylated to form 4'-phosphopantotheine.</text>
</comment>
<keyword evidence="3 4" id="KW-0436">Ligase</keyword>
<dbReference type="OrthoDB" id="9802554at2"/>
<comment type="caution">
    <text evidence="7">The sequence shown here is derived from an EMBL/GenBank/DDBJ whole genome shotgun (WGS) entry which is preliminary data.</text>
</comment>
<dbReference type="GO" id="GO:0015941">
    <property type="term" value="P:pantothenate catabolic process"/>
    <property type="evidence" value="ECO:0007669"/>
    <property type="project" value="InterPro"/>
</dbReference>
<feature type="binding site" evidence="3">
    <location>
        <position position="251"/>
    </location>
    <ligand>
        <name>CTP</name>
        <dbReference type="ChEBI" id="CHEBI:37563"/>
    </ligand>
</feature>
<feature type="binding site" evidence="3">
    <location>
        <position position="305"/>
    </location>
    <ligand>
        <name>CTP</name>
        <dbReference type="ChEBI" id="CHEBI:37563"/>
    </ligand>
</feature>
<comment type="cofactor">
    <cofactor evidence="3">
        <name>Mg(2+)</name>
        <dbReference type="ChEBI" id="CHEBI:18420"/>
    </cofactor>
</comment>
<keyword evidence="1 3" id="KW-0210">Decarboxylase</keyword>
<dbReference type="GO" id="GO:0071513">
    <property type="term" value="C:phosphopantothenoylcysteine decarboxylase complex"/>
    <property type="evidence" value="ECO:0007669"/>
    <property type="project" value="TreeGrafter"/>
</dbReference>
<keyword evidence="3 4" id="KW-0285">Flavoprotein</keyword>
<dbReference type="GO" id="GO:0046872">
    <property type="term" value="F:metal ion binding"/>
    <property type="evidence" value="ECO:0007669"/>
    <property type="project" value="UniProtKB-KW"/>
</dbReference>
<feature type="binding site" evidence="3">
    <location>
        <position position="287"/>
    </location>
    <ligand>
        <name>CTP</name>
        <dbReference type="ChEBI" id="CHEBI:37563"/>
    </ligand>
</feature>
<organism evidence="7 8">
    <name type="scientific">Ferrimicrobium acidiphilum DSM 19497</name>
    <dbReference type="NCBI Taxonomy" id="1121877"/>
    <lineage>
        <taxon>Bacteria</taxon>
        <taxon>Bacillati</taxon>
        <taxon>Actinomycetota</taxon>
        <taxon>Acidimicrobiia</taxon>
        <taxon>Acidimicrobiales</taxon>
        <taxon>Acidimicrobiaceae</taxon>
        <taxon>Ferrimicrobium</taxon>
    </lineage>
</organism>
<dbReference type="InterPro" id="IPR005252">
    <property type="entry name" value="CoaBC"/>
</dbReference>
<comment type="function">
    <text evidence="3">Catalyzes two sequential steps in the biosynthesis of coenzyme A. In the first step cysteine is conjugated to 4'-phosphopantothenate to form 4-phosphopantothenoylcysteine. In the second step the latter compound is decarboxylated to form 4'-phosphopantotheine.</text>
</comment>
<feature type="domain" description="DNA/pantothenate metabolism flavoprotein C-terminal" evidence="6">
    <location>
        <begin position="148"/>
        <end position="359"/>
    </location>
</feature>
<evidence type="ECO:0000313" key="7">
    <source>
        <dbReference type="EMBL" id="KJE76339.1"/>
    </source>
</evidence>
<dbReference type="Pfam" id="PF04127">
    <property type="entry name" value="DFP"/>
    <property type="match status" value="1"/>
</dbReference>
<feature type="binding site" evidence="3">
    <location>
        <position position="241"/>
    </location>
    <ligand>
        <name>CTP</name>
        <dbReference type="ChEBI" id="CHEBI:37563"/>
    </ligand>
</feature>
<protein>
    <recommendedName>
        <fullName evidence="3">Coenzyme A biosynthesis bifunctional protein CoaBC</fullName>
    </recommendedName>
    <alternativeName>
        <fullName evidence="3">DNA/pantothenate metabolism flavoprotein</fullName>
    </alternativeName>
    <alternativeName>
        <fullName evidence="3">Phosphopantothenoylcysteine synthetase/decarboxylase</fullName>
        <shortName evidence="3">PPCS-PPCDC</shortName>
    </alternativeName>
    <domain>
        <recommendedName>
            <fullName evidence="3">Phosphopantothenoylcysteine decarboxylase</fullName>
            <shortName evidence="3">PPC decarboxylase</shortName>
            <shortName evidence="3">PPC-DC</shortName>
            <ecNumber evidence="3">4.1.1.36</ecNumber>
        </recommendedName>
        <alternativeName>
            <fullName evidence="3">CoaC</fullName>
        </alternativeName>
    </domain>
    <domain>
        <recommendedName>
            <fullName evidence="3">Phosphopantothenate--cysteine ligase</fullName>
            <ecNumber evidence="3">6.3.2.5</ecNumber>
        </recommendedName>
        <alternativeName>
            <fullName evidence="3">CoaB</fullName>
        </alternativeName>
        <alternativeName>
            <fullName evidence="3">Phosphopantothenoylcysteine synthetase</fullName>
            <shortName evidence="3">PPC synthetase</shortName>
            <shortName evidence="3">PPC-S</shortName>
        </alternativeName>
    </domain>
</protein>
<keyword evidence="8" id="KW-1185">Reference proteome</keyword>
<evidence type="ECO:0000313" key="8">
    <source>
        <dbReference type="Proteomes" id="UP000032336"/>
    </source>
</evidence>
<keyword evidence="3" id="KW-0479">Metal-binding</keyword>
<dbReference type="NCBIfam" id="TIGR00521">
    <property type="entry name" value="coaBC_dfp"/>
    <property type="match status" value="1"/>
</dbReference>
<comment type="pathway">
    <text evidence="3 4">Cofactor biosynthesis; coenzyme A biosynthesis; CoA from (R)-pantothenate: step 2/5.</text>
</comment>
<sequence>MLLTDAAERFLGVQAVASVAHSNPFRSLFGDSPSPHTELAEWADLVVVVPATADFLAKMAHGVADDLGSTLLLAFDGPVVVAPAMHSAMWEAPATQRNVMTLVGDGVHFVGPAEGRLAGGDVGIGRLVDPLWVVEAVHYWLTPGAGPLDGLRITVSAGGTREPIDAVRYIGNRSSGRQGWALAQVAALAGASVRCVTTVDPPFRADLVEVLRVESAEQMLDAMRSAQEDSDVLIMSAAVADFRVAEPFAGKVKRAGKERLELSLVPNPDILVELVQHRKQPQVIVGFAAEVERLEESVANKLANKGVDLIVGNNVAEPGSEFGSVTNAVYLLDRLGRQRRIEMAPKTEIAASILAAIVALIEV</sequence>
<gene>
    <name evidence="3 7" type="primary">coaBC</name>
    <name evidence="7" type="ORF">FEAC_19490</name>
</gene>
<dbReference type="EC" id="4.1.1.36" evidence="3"/>
<dbReference type="GO" id="GO:0004632">
    <property type="term" value="F:phosphopantothenate--cysteine ligase activity"/>
    <property type="evidence" value="ECO:0007669"/>
    <property type="project" value="UniProtKB-UniRule"/>
</dbReference>
<dbReference type="EMBL" id="JXUW01000018">
    <property type="protein sequence ID" value="KJE76339.1"/>
    <property type="molecule type" value="Genomic_DNA"/>
</dbReference>
<keyword evidence="2 3" id="KW-0456">Lyase</keyword>
<dbReference type="Gene3D" id="3.40.50.1950">
    <property type="entry name" value="Flavin prenyltransferase-like"/>
    <property type="match status" value="1"/>
</dbReference>
<feature type="binding site" evidence="3">
    <location>
        <begin position="268"/>
        <end position="271"/>
    </location>
    <ligand>
        <name>CTP</name>
        <dbReference type="ChEBI" id="CHEBI:37563"/>
    </ligand>
</feature>
<dbReference type="PANTHER" id="PTHR14359:SF6">
    <property type="entry name" value="PHOSPHOPANTOTHENOYLCYSTEINE DECARBOXYLASE"/>
    <property type="match status" value="1"/>
</dbReference>
<dbReference type="Proteomes" id="UP000032336">
    <property type="component" value="Unassembled WGS sequence"/>
</dbReference>
<accession>A0A0D8FTT0</accession>
<dbReference type="InterPro" id="IPR035929">
    <property type="entry name" value="CoaB-like_sf"/>
</dbReference>
<dbReference type="GO" id="GO:0010181">
    <property type="term" value="F:FMN binding"/>
    <property type="evidence" value="ECO:0007669"/>
    <property type="project" value="UniProtKB-UniRule"/>
</dbReference>
<feature type="region of interest" description="Phosphopantothenate--cysteine ligase" evidence="3">
    <location>
        <begin position="153"/>
        <end position="363"/>
    </location>
</feature>
<dbReference type="PATRIC" id="fig|1121877.4.peg.2168"/>
<keyword evidence="3" id="KW-0460">Magnesium</keyword>